<evidence type="ECO:0000313" key="1">
    <source>
        <dbReference type="EMBL" id="GAH43243.1"/>
    </source>
</evidence>
<reference evidence="1" key="1">
    <citation type="journal article" date="2014" name="Front. Microbiol.">
        <title>High frequency of phylogenetically diverse reductive dehalogenase-homologous genes in deep subseafloor sedimentary metagenomes.</title>
        <authorList>
            <person name="Kawai M."/>
            <person name="Futagami T."/>
            <person name="Toyoda A."/>
            <person name="Takaki Y."/>
            <person name="Nishi S."/>
            <person name="Hori S."/>
            <person name="Arai W."/>
            <person name="Tsubouchi T."/>
            <person name="Morono Y."/>
            <person name="Uchiyama I."/>
            <person name="Ito T."/>
            <person name="Fujiyama A."/>
            <person name="Inagaki F."/>
            <person name="Takami H."/>
        </authorList>
    </citation>
    <scope>NUCLEOTIDE SEQUENCE</scope>
    <source>
        <strain evidence="1">Expedition CK06-06</strain>
    </source>
</reference>
<proteinExistence type="predicted"/>
<dbReference type="SUPFAM" id="SSF53633">
    <property type="entry name" value="Carbamate kinase-like"/>
    <property type="match status" value="1"/>
</dbReference>
<protein>
    <recommendedName>
        <fullName evidence="2">Aspartate/glutamate/uridylate kinase domain-containing protein</fullName>
    </recommendedName>
</protein>
<dbReference type="AlphaFoldDB" id="X1HD42"/>
<organism evidence="1">
    <name type="scientific">marine sediment metagenome</name>
    <dbReference type="NCBI Taxonomy" id="412755"/>
    <lineage>
        <taxon>unclassified sequences</taxon>
        <taxon>metagenomes</taxon>
        <taxon>ecological metagenomes</taxon>
    </lineage>
</organism>
<name>X1HD42_9ZZZZ</name>
<dbReference type="InterPro" id="IPR036393">
    <property type="entry name" value="AceGlu_kinase-like_sf"/>
</dbReference>
<evidence type="ECO:0008006" key="2">
    <source>
        <dbReference type="Google" id="ProtNLM"/>
    </source>
</evidence>
<gene>
    <name evidence="1" type="ORF">S03H2_14297</name>
</gene>
<comment type="caution">
    <text evidence="1">The sequence shown here is derived from an EMBL/GenBank/DDBJ whole genome shotgun (WGS) entry which is preliminary data.</text>
</comment>
<accession>X1HD42</accession>
<sequence>MKYKEAVFKIGGKILENSNNIKSTFSQLAQLFEKEILQKIMVIPGGGSLANFV</sequence>
<dbReference type="EMBL" id="BARU01007255">
    <property type="protein sequence ID" value="GAH43243.1"/>
    <property type="molecule type" value="Genomic_DNA"/>
</dbReference>